<name>A0ABZ2ZZU9_9MICC</name>
<evidence type="ECO:0000256" key="2">
    <source>
        <dbReference type="SAM" id="Phobius"/>
    </source>
</evidence>
<protein>
    <recommendedName>
        <fullName evidence="5">Cell division protein FtsL</fullName>
    </recommendedName>
</protein>
<evidence type="ECO:0000256" key="1">
    <source>
        <dbReference type="SAM" id="MobiDB-lite"/>
    </source>
</evidence>
<sequence>MTQVQTRPHAHTGAVRRATHGNTARALDWTPRTAPATAPAAPRRRTPLSVVPASKTRRRAPLFIFCFFALILGLSAVLLLNISVSSGQYQLVQLQNERTELAQRNEALTQQLENHQAPQVLASAAADLGMVTSSTFGSIDLQTLSVTGNPVPAEEGTAPLVLIDAPNVLTQPIAPAAAAPAPAAEESVRAAEAREAEAAQAAAAAAGEPAGAETAPAEQEANLNGGTIPAPVQRSGY</sequence>
<reference evidence="3 4" key="1">
    <citation type="submission" date="2024-04" db="EMBL/GenBank/DDBJ databases">
        <title>Arthrobacter sp. from Plains bison fecal sample.</title>
        <authorList>
            <person name="Ruzzini A."/>
        </authorList>
    </citation>
    <scope>NUCLEOTIDE SEQUENCE [LARGE SCALE GENOMIC DNA]</scope>
    <source>
        <strain evidence="3 4">EINP1</strain>
    </source>
</reference>
<evidence type="ECO:0000313" key="3">
    <source>
        <dbReference type="EMBL" id="WZP17640.1"/>
    </source>
</evidence>
<feature type="transmembrane region" description="Helical" evidence="2">
    <location>
        <begin position="62"/>
        <end position="84"/>
    </location>
</feature>
<keyword evidence="2" id="KW-0812">Transmembrane</keyword>
<accession>A0ABZ2ZZU9</accession>
<dbReference type="Proteomes" id="UP001448858">
    <property type="component" value="Chromosome"/>
</dbReference>
<feature type="compositionally biased region" description="Low complexity" evidence="1">
    <location>
        <begin position="198"/>
        <end position="221"/>
    </location>
</feature>
<feature type="region of interest" description="Disordered" evidence="1">
    <location>
        <begin position="195"/>
        <end position="237"/>
    </location>
</feature>
<feature type="compositionally biased region" description="Low complexity" evidence="1">
    <location>
        <begin position="30"/>
        <end position="41"/>
    </location>
</feature>
<dbReference type="EMBL" id="CP151657">
    <property type="protein sequence ID" value="WZP17640.1"/>
    <property type="molecule type" value="Genomic_DNA"/>
</dbReference>
<proteinExistence type="predicted"/>
<feature type="region of interest" description="Disordered" evidence="1">
    <location>
        <begin position="1"/>
        <end position="47"/>
    </location>
</feature>
<dbReference type="RefSeq" id="WP_342025234.1">
    <property type="nucleotide sequence ID" value="NZ_CP151657.1"/>
</dbReference>
<organism evidence="3 4">
    <name type="scientific">Arthrobacter citreus</name>
    <dbReference type="NCBI Taxonomy" id="1670"/>
    <lineage>
        <taxon>Bacteria</taxon>
        <taxon>Bacillati</taxon>
        <taxon>Actinomycetota</taxon>
        <taxon>Actinomycetes</taxon>
        <taxon>Micrococcales</taxon>
        <taxon>Micrococcaceae</taxon>
        <taxon>Arthrobacter</taxon>
    </lineage>
</organism>
<gene>
    <name evidence="3" type="ORF">AAE021_08825</name>
</gene>
<keyword evidence="2" id="KW-0472">Membrane</keyword>
<evidence type="ECO:0000313" key="4">
    <source>
        <dbReference type="Proteomes" id="UP001448858"/>
    </source>
</evidence>
<keyword evidence="2" id="KW-1133">Transmembrane helix</keyword>
<keyword evidence="4" id="KW-1185">Reference proteome</keyword>
<evidence type="ECO:0008006" key="5">
    <source>
        <dbReference type="Google" id="ProtNLM"/>
    </source>
</evidence>